<dbReference type="PANTHER" id="PTHR24064">
    <property type="entry name" value="SOLUTE CARRIER FAMILY 22 MEMBER"/>
    <property type="match status" value="1"/>
</dbReference>
<comment type="subcellular location">
    <subcellularLocation>
        <location evidence="1">Membrane</location>
        <topology evidence="1">Multi-pass membrane protein</topology>
    </subcellularLocation>
</comment>
<dbReference type="FunFam" id="1.20.1250.20:FF:000421">
    <property type="entry name" value="Inorganic phosphate transporter"/>
    <property type="match status" value="1"/>
</dbReference>
<dbReference type="InterPro" id="IPR020846">
    <property type="entry name" value="MFS_dom"/>
</dbReference>
<evidence type="ECO:0000256" key="3">
    <source>
        <dbReference type="ARBA" id="ARBA00022592"/>
    </source>
</evidence>
<feature type="transmembrane region" description="Helical" evidence="8">
    <location>
        <begin position="363"/>
        <end position="392"/>
    </location>
</feature>
<dbReference type="InterPro" id="IPR005829">
    <property type="entry name" value="Sugar_transporter_CS"/>
</dbReference>
<feature type="transmembrane region" description="Helical" evidence="8">
    <location>
        <begin position="466"/>
        <end position="487"/>
    </location>
</feature>
<dbReference type="OrthoDB" id="433512at2759"/>
<dbReference type="EMBL" id="PUHR01000141">
    <property type="protein sequence ID" value="KAG0662743.1"/>
    <property type="molecule type" value="Genomic_DNA"/>
</dbReference>
<dbReference type="Gene3D" id="1.20.1250.20">
    <property type="entry name" value="MFS general substrate transporter like domains"/>
    <property type="match status" value="2"/>
</dbReference>
<protein>
    <submittedName>
        <fullName evidence="10">Inorganic phosphate transporter pho84</fullName>
    </submittedName>
</protein>
<keyword evidence="3" id="KW-0592">Phosphate transport</keyword>
<accession>A0A9P6W3G0</accession>
<feature type="domain" description="Major facilitator superfamily (MFS) profile" evidence="9">
    <location>
        <begin position="84"/>
        <end position="564"/>
    </location>
</feature>
<feature type="transmembrane region" description="Helical" evidence="8">
    <location>
        <begin position="267"/>
        <end position="285"/>
    </location>
</feature>
<dbReference type="NCBIfam" id="TIGR00887">
    <property type="entry name" value="2A0109"/>
    <property type="match status" value="1"/>
</dbReference>
<feature type="transmembrane region" description="Helical" evidence="8">
    <location>
        <begin position="541"/>
        <end position="559"/>
    </location>
</feature>
<reference evidence="10 11" key="1">
    <citation type="submission" date="2020-11" db="EMBL/GenBank/DDBJ databases">
        <title>Kefir isolates.</title>
        <authorList>
            <person name="Marcisauskas S."/>
            <person name="Kim Y."/>
            <person name="Blasche S."/>
        </authorList>
    </citation>
    <scope>NUCLEOTIDE SEQUENCE [LARGE SCALE GENOMIC DNA]</scope>
    <source>
        <strain evidence="10 11">OG2</strain>
    </source>
</reference>
<gene>
    <name evidence="10" type="primary">PHO84_1</name>
    <name evidence="10" type="ORF">C6P45_001042</name>
</gene>
<evidence type="ECO:0000313" key="10">
    <source>
        <dbReference type="EMBL" id="KAG0662743.1"/>
    </source>
</evidence>
<evidence type="ECO:0000256" key="5">
    <source>
        <dbReference type="ARBA" id="ARBA00022989"/>
    </source>
</evidence>
<feature type="transmembrane region" description="Helical" evidence="8">
    <location>
        <begin position="412"/>
        <end position="433"/>
    </location>
</feature>
<dbReference type="GO" id="GO:0005315">
    <property type="term" value="F:phosphate transmembrane transporter activity"/>
    <property type="evidence" value="ECO:0007669"/>
    <property type="project" value="InterPro"/>
</dbReference>
<dbReference type="Pfam" id="PF00083">
    <property type="entry name" value="Sugar_tr"/>
    <property type="match status" value="1"/>
</dbReference>
<feature type="region of interest" description="Disordered" evidence="7">
    <location>
        <begin position="587"/>
        <end position="615"/>
    </location>
</feature>
<sequence length="615" mass="68182">MSDFEQHIMKDESGDDDKKFSQKVQTKSIPVDPHYAERNMTVGGNAAFHNYVNDFAHIDDPLERRRLALEKIDETSFGWLQVRTILVAGVGFMTDSYDIFAINLGISMMSYVFWKGNMPASTSTLLKVSTSVGTVIGQFSFGLAADILGRKKIYGTELIIVIVTCILQCTIGPAPGINFVAVLTFYRIVMGIGIGGDYPLSSIITSEFSTTKWRGAIMGAVFANQAWGQIMGGIVALITVAGYKSEIEHANSGAECDARCRKACDQMWRILIGFGAVPGCLALYFRLTIPESPRYQLDLDAGDHLPSTSNSSKVHEIDVHYDGKDSDFSDRDLEKAVDIEPVIPKASFKDFWRHFSQWKYGKILIGTAGSWFMVDIAFYGLSLNTAVILQAINYAGSSNVYKKLWDSCVGNLILVCAGSLPGYWVSVLCIDTLGRKPIQLLGFIMLTIWFCVIGFAYHKIPPNGLLGLYIICEFFSNFGPNVTTFIVPGECFPTRYRSTAHGLSAACGKVGAIIAQTVLGNLINHNCARDGKKKNCWLPHVMEIFALFMLCGIFTTLLIPETTNMTLEEISEKYHGEIDPSKLRRMNENGEHHENDTESDSPMPKKKKNIFKMFA</sequence>
<evidence type="ECO:0000256" key="6">
    <source>
        <dbReference type="ARBA" id="ARBA00023136"/>
    </source>
</evidence>
<dbReference type="PROSITE" id="PS50850">
    <property type="entry name" value="MFS"/>
    <property type="match status" value="1"/>
</dbReference>
<feature type="region of interest" description="Disordered" evidence="7">
    <location>
        <begin position="1"/>
        <end position="23"/>
    </location>
</feature>
<feature type="compositionally biased region" description="Basic and acidic residues" evidence="7">
    <location>
        <begin position="587"/>
        <end position="596"/>
    </location>
</feature>
<dbReference type="PROSITE" id="PS00217">
    <property type="entry name" value="SUGAR_TRANSPORT_2"/>
    <property type="match status" value="1"/>
</dbReference>
<dbReference type="GO" id="GO:0006817">
    <property type="term" value="P:phosphate ion transport"/>
    <property type="evidence" value="ECO:0007669"/>
    <property type="project" value="UniProtKB-KW"/>
</dbReference>
<evidence type="ECO:0000256" key="7">
    <source>
        <dbReference type="SAM" id="MobiDB-lite"/>
    </source>
</evidence>
<dbReference type="GO" id="GO:0016020">
    <property type="term" value="C:membrane"/>
    <property type="evidence" value="ECO:0007669"/>
    <property type="project" value="UniProtKB-SubCell"/>
</dbReference>
<evidence type="ECO:0000313" key="11">
    <source>
        <dbReference type="Proteomes" id="UP000750334"/>
    </source>
</evidence>
<dbReference type="CDD" id="cd17364">
    <property type="entry name" value="MFS_PhT"/>
    <property type="match status" value="1"/>
</dbReference>
<dbReference type="Proteomes" id="UP000750334">
    <property type="component" value="Unassembled WGS sequence"/>
</dbReference>
<dbReference type="InterPro" id="IPR036259">
    <property type="entry name" value="MFS_trans_sf"/>
</dbReference>
<feature type="transmembrane region" description="Helical" evidence="8">
    <location>
        <begin position="440"/>
        <end position="460"/>
    </location>
</feature>
<dbReference type="SUPFAM" id="SSF103473">
    <property type="entry name" value="MFS general substrate transporter"/>
    <property type="match status" value="1"/>
</dbReference>
<comment type="caution">
    <text evidence="10">The sequence shown here is derived from an EMBL/GenBank/DDBJ whole genome shotgun (WGS) entry which is preliminary data.</text>
</comment>
<feature type="compositionally biased region" description="Basic and acidic residues" evidence="7">
    <location>
        <begin position="1"/>
        <end position="20"/>
    </location>
</feature>
<evidence type="ECO:0000256" key="1">
    <source>
        <dbReference type="ARBA" id="ARBA00004141"/>
    </source>
</evidence>
<dbReference type="InterPro" id="IPR005828">
    <property type="entry name" value="MFS_sugar_transport-like"/>
</dbReference>
<keyword evidence="11" id="KW-1185">Reference proteome</keyword>
<keyword evidence="4 8" id="KW-0812">Transmembrane</keyword>
<name>A0A9P6W3G0_MAUEX</name>
<evidence type="ECO:0000256" key="8">
    <source>
        <dbReference type="SAM" id="Phobius"/>
    </source>
</evidence>
<evidence type="ECO:0000259" key="9">
    <source>
        <dbReference type="PROSITE" id="PS50850"/>
    </source>
</evidence>
<dbReference type="InterPro" id="IPR004738">
    <property type="entry name" value="Phos_permease"/>
</dbReference>
<evidence type="ECO:0000256" key="2">
    <source>
        <dbReference type="ARBA" id="ARBA00022448"/>
    </source>
</evidence>
<proteinExistence type="predicted"/>
<evidence type="ECO:0000256" key="4">
    <source>
        <dbReference type="ARBA" id="ARBA00022692"/>
    </source>
</evidence>
<keyword evidence="2" id="KW-0813">Transport</keyword>
<keyword evidence="6 8" id="KW-0472">Membrane</keyword>
<organism evidence="10 11">
    <name type="scientific">Maudiozyma exigua</name>
    <name type="common">Yeast</name>
    <name type="synonym">Kazachstania exigua</name>
    <dbReference type="NCBI Taxonomy" id="34358"/>
    <lineage>
        <taxon>Eukaryota</taxon>
        <taxon>Fungi</taxon>
        <taxon>Dikarya</taxon>
        <taxon>Ascomycota</taxon>
        <taxon>Saccharomycotina</taxon>
        <taxon>Saccharomycetes</taxon>
        <taxon>Saccharomycetales</taxon>
        <taxon>Saccharomycetaceae</taxon>
        <taxon>Maudiozyma</taxon>
    </lineage>
</organism>
<dbReference type="AlphaFoldDB" id="A0A9P6W3G0"/>
<keyword evidence="5 8" id="KW-1133">Transmembrane helix</keyword>
<feature type="compositionally biased region" description="Basic residues" evidence="7">
    <location>
        <begin position="604"/>
        <end position="615"/>
    </location>
</feature>